<protein>
    <recommendedName>
        <fullName evidence="2">Holin</fullName>
    </recommendedName>
</protein>
<accession>A0A6J5N9A4</accession>
<proteinExistence type="predicted"/>
<dbReference type="EMBL" id="LR796630">
    <property type="protein sequence ID" value="CAB4155709.1"/>
    <property type="molecule type" value="Genomic_DNA"/>
</dbReference>
<name>A0A6J5N9A4_9CAUD</name>
<reference evidence="1" key="1">
    <citation type="submission" date="2020-04" db="EMBL/GenBank/DDBJ databases">
        <authorList>
            <person name="Chiriac C."/>
            <person name="Salcher M."/>
            <person name="Ghai R."/>
            <person name="Kavagutti S V."/>
        </authorList>
    </citation>
    <scope>NUCLEOTIDE SEQUENCE</scope>
</reference>
<sequence length="70" mass="7572">MKKPNYTPLFYPSKNMKIILSKLREKSTWLGLVTILTAFGVPLPAEMSTVVGELVQAAAGVALVAITPKK</sequence>
<evidence type="ECO:0008006" key="2">
    <source>
        <dbReference type="Google" id="ProtNLM"/>
    </source>
</evidence>
<gene>
    <name evidence="1" type="ORF">UFOVP674_27</name>
</gene>
<organism evidence="1">
    <name type="scientific">uncultured Caudovirales phage</name>
    <dbReference type="NCBI Taxonomy" id="2100421"/>
    <lineage>
        <taxon>Viruses</taxon>
        <taxon>Duplodnaviria</taxon>
        <taxon>Heunggongvirae</taxon>
        <taxon>Uroviricota</taxon>
        <taxon>Caudoviricetes</taxon>
        <taxon>Peduoviridae</taxon>
        <taxon>Maltschvirus</taxon>
        <taxon>Maltschvirus maltsch</taxon>
    </lineage>
</organism>
<evidence type="ECO:0000313" key="1">
    <source>
        <dbReference type="EMBL" id="CAB4155709.1"/>
    </source>
</evidence>